<protein>
    <submittedName>
        <fullName evidence="1">Uncharacterized protein</fullName>
    </submittedName>
</protein>
<dbReference type="AlphaFoldDB" id="A0A3G8H3F7"/>
<sequence length="79" mass="8837">MIGTGHTFTLDAPFTGPHGAVLEGFLRVGFIHDEEANEIEVTETTLQVGPHRFPYNGDERLIRAECWAKLIVETMERAP</sequence>
<evidence type="ECO:0000313" key="2">
    <source>
        <dbReference type="Proteomes" id="UP000270411"/>
    </source>
</evidence>
<accession>A0A3G8H3F7</accession>
<name>A0A3G8H3F7_9BURK</name>
<dbReference type="EMBL" id="CP033969">
    <property type="protein sequence ID" value="AZG14906.1"/>
    <property type="molecule type" value="Genomic_DNA"/>
</dbReference>
<gene>
    <name evidence="1" type="ORF">EHF44_16595</name>
</gene>
<dbReference type="KEGG" id="cpau:EHF44_16595"/>
<dbReference type="RefSeq" id="WP_124684658.1">
    <property type="nucleotide sequence ID" value="NZ_CP033969.1"/>
</dbReference>
<reference evidence="2" key="1">
    <citation type="submission" date="2018-11" db="EMBL/GenBank/DDBJ databases">
        <title>FDA dAtabase for Regulatory Grade micrObial Sequences (FDA-ARGOS): Supporting development and validation of Infectious Disease Dx tests.</title>
        <authorList>
            <person name="Goldberg B."/>
            <person name="Campos J."/>
            <person name="Tallon L."/>
            <person name="Sadzewicz L."/>
            <person name="Zhao X."/>
            <person name="Vavikolanu K."/>
            <person name="Mehta A."/>
            <person name="Aluvathingal J."/>
            <person name="Nadendla S."/>
            <person name="Geyer C."/>
            <person name="Nandy P."/>
            <person name="Yan Y."/>
            <person name="Sichtig H."/>
        </authorList>
    </citation>
    <scope>NUCLEOTIDE SEQUENCE [LARGE SCALE GENOMIC DNA]</scope>
    <source>
        <strain evidence="2">FDAARGOS_614</strain>
    </source>
</reference>
<evidence type="ECO:0000313" key="1">
    <source>
        <dbReference type="EMBL" id="AZG14906.1"/>
    </source>
</evidence>
<organism evidence="1 2">
    <name type="scientific">Cupriavidus pauculus</name>
    <dbReference type="NCBI Taxonomy" id="82633"/>
    <lineage>
        <taxon>Bacteria</taxon>
        <taxon>Pseudomonadati</taxon>
        <taxon>Pseudomonadota</taxon>
        <taxon>Betaproteobacteria</taxon>
        <taxon>Burkholderiales</taxon>
        <taxon>Burkholderiaceae</taxon>
        <taxon>Cupriavidus</taxon>
    </lineage>
</organism>
<proteinExistence type="predicted"/>
<dbReference type="Proteomes" id="UP000270411">
    <property type="component" value="Chromosome 1"/>
</dbReference>